<comment type="caution">
    <text evidence="2">The sequence shown here is derived from an EMBL/GenBank/DDBJ whole genome shotgun (WGS) entry which is preliminary data.</text>
</comment>
<evidence type="ECO:0008006" key="4">
    <source>
        <dbReference type="Google" id="ProtNLM"/>
    </source>
</evidence>
<dbReference type="AlphaFoldDB" id="A0A3D8IRW7"/>
<dbReference type="EMBL" id="NXLT01000003">
    <property type="protein sequence ID" value="RDU67334.1"/>
    <property type="molecule type" value="Genomic_DNA"/>
</dbReference>
<feature type="transmembrane region" description="Helical" evidence="1">
    <location>
        <begin position="6"/>
        <end position="25"/>
    </location>
</feature>
<protein>
    <recommendedName>
        <fullName evidence="4">Periplasmic protein</fullName>
    </recommendedName>
</protein>
<keyword evidence="1" id="KW-0812">Transmembrane</keyword>
<sequence>MKKLLVAFIFIVIVGILVFVALRILKSGDLSQTPFSVPSAVENMQTAEIEQDDMWLRDLSTSSSDAFQYPTTELFVKFDFRKDTRDNVVRSIEIKDLDEYKYFCIAQVLKQNKLESTYYKSGEVLRLMVFIDDELVLQKFLQDLQYYRIQYTLN</sequence>
<keyword evidence="3" id="KW-1185">Reference proteome</keyword>
<evidence type="ECO:0000256" key="1">
    <source>
        <dbReference type="SAM" id="Phobius"/>
    </source>
</evidence>
<dbReference type="RefSeq" id="WP_115571051.1">
    <property type="nucleotide sequence ID" value="NZ_NXLT01000003.1"/>
</dbReference>
<dbReference type="OrthoDB" id="5323729at2"/>
<name>A0A3D8IRW7_9HELI</name>
<organism evidence="2 3">
    <name type="scientific">Helicobacter equorum</name>
    <dbReference type="NCBI Taxonomy" id="361872"/>
    <lineage>
        <taxon>Bacteria</taxon>
        <taxon>Pseudomonadati</taxon>
        <taxon>Campylobacterota</taxon>
        <taxon>Epsilonproteobacteria</taxon>
        <taxon>Campylobacterales</taxon>
        <taxon>Helicobacteraceae</taxon>
        <taxon>Helicobacter</taxon>
    </lineage>
</organism>
<proteinExistence type="predicted"/>
<evidence type="ECO:0000313" key="3">
    <source>
        <dbReference type="Proteomes" id="UP000256514"/>
    </source>
</evidence>
<evidence type="ECO:0000313" key="2">
    <source>
        <dbReference type="EMBL" id="RDU67334.1"/>
    </source>
</evidence>
<dbReference type="Proteomes" id="UP000256514">
    <property type="component" value="Unassembled WGS sequence"/>
</dbReference>
<gene>
    <name evidence="2" type="ORF">CQA54_05025</name>
</gene>
<reference evidence="2 3" key="1">
    <citation type="submission" date="2018-04" db="EMBL/GenBank/DDBJ databases">
        <title>Novel Campyloabacter and Helicobacter Species and Strains.</title>
        <authorList>
            <person name="Mannion A.J."/>
            <person name="Shen Z."/>
            <person name="Fox J.G."/>
        </authorList>
    </citation>
    <scope>NUCLEOTIDE SEQUENCE [LARGE SCALE GENOMIC DNA]</scope>
    <source>
        <strain evidence="2 3">MIT 12-6600</strain>
    </source>
</reference>
<accession>A0A3D8IRW7</accession>
<keyword evidence="1" id="KW-1133">Transmembrane helix</keyword>
<keyword evidence="1" id="KW-0472">Membrane</keyword>